<keyword evidence="2" id="KW-1185">Reference proteome</keyword>
<sequence length="138" mass="14641">PSAMSGKSGPSAMGMGMGMGMGMYGVVPPSVLCSDAVGDVVLPALSSKCVNREDPSARLDCAYVGERSWCGFELDIFSYMARQADFPSVPLLYVSSHSQGEGFDFCRLSDDVKTYDIDVTFTATELQSACCATCSNLD</sequence>
<proteinExistence type="predicted"/>
<evidence type="ECO:0000313" key="2">
    <source>
        <dbReference type="Proteomes" id="UP001165060"/>
    </source>
</evidence>
<feature type="non-terminal residue" evidence="1">
    <location>
        <position position="1"/>
    </location>
</feature>
<accession>A0ABQ6NB30</accession>
<gene>
    <name evidence="1" type="ORF">TeGR_g8019</name>
</gene>
<dbReference type="EMBL" id="BRYB01006241">
    <property type="protein sequence ID" value="GMI52982.1"/>
    <property type="molecule type" value="Genomic_DNA"/>
</dbReference>
<dbReference type="Proteomes" id="UP001165060">
    <property type="component" value="Unassembled WGS sequence"/>
</dbReference>
<organism evidence="1 2">
    <name type="scientific">Tetraparma gracilis</name>
    <dbReference type="NCBI Taxonomy" id="2962635"/>
    <lineage>
        <taxon>Eukaryota</taxon>
        <taxon>Sar</taxon>
        <taxon>Stramenopiles</taxon>
        <taxon>Ochrophyta</taxon>
        <taxon>Bolidophyceae</taxon>
        <taxon>Parmales</taxon>
        <taxon>Triparmaceae</taxon>
        <taxon>Tetraparma</taxon>
    </lineage>
</organism>
<reference evidence="1 2" key="1">
    <citation type="journal article" date="2023" name="Commun. Biol.">
        <title>Genome analysis of Parmales, the sister group of diatoms, reveals the evolutionary specialization of diatoms from phago-mixotrophs to photoautotrophs.</title>
        <authorList>
            <person name="Ban H."/>
            <person name="Sato S."/>
            <person name="Yoshikawa S."/>
            <person name="Yamada K."/>
            <person name="Nakamura Y."/>
            <person name="Ichinomiya M."/>
            <person name="Sato N."/>
            <person name="Blanc-Mathieu R."/>
            <person name="Endo H."/>
            <person name="Kuwata A."/>
            <person name="Ogata H."/>
        </authorList>
    </citation>
    <scope>NUCLEOTIDE SEQUENCE [LARGE SCALE GENOMIC DNA]</scope>
</reference>
<evidence type="ECO:0000313" key="1">
    <source>
        <dbReference type="EMBL" id="GMI52982.1"/>
    </source>
</evidence>
<name>A0ABQ6NB30_9STRA</name>
<comment type="caution">
    <text evidence="1">The sequence shown here is derived from an EMBL/GenBank/DDBJ whole genome shotgun (WGS) entry which is preliminary data.</text>
</comment>
<protein>
    <submittedName>
        <fullName evidence="1">Uncharacterized protein</fullName>
    </submittedName>
</protein>